<comment type="caution">
    <text evidence="5">The sequence shown here is derived from an EMBL/GenBank/DDBJ whole genome shotgun (WGS) entry which is preliminary data.</text>
</comment>
<keyword evidence="2" id="KW-0479">Metal-binding</keyword>
<dbReference type="AlphaFoldDB" id="A0A7I8VWX9"/>
<dbReference type="OrthoDB" id="6921389at2759"/>
<dbReference type="SUPFAM" id="SSF48576">
    <property type="entry name" value="Terpenoid synthases"/>
    <property type="match status" value="1"/>
</dbReference>
<gene>
    <name evidence="5" type="ORF">DGYR_LOCUS8412</name>
</gene>
<evidence type="ECO:0000256" key="2">
    <source>
        <dbReference type="ARBA" id="ARBA00022723"/>
    </source>
</evidence>
<dbReference type="Pfam" id="PF00348">
    <property type="entry name" value="polyprenyl_synt"/>
    <property type="match status" value="1"/>
</dbReference>
<keyword evidence="1" id="KW-0433">Leucine-rich repeat</keyword>
<name>A0A7I8VWX9_9ANNE</name>
<dbReference type="PANTHER" id="PTHR12001">
    <property type="entry name" value="GERANYLGERANYL PYROPHOSPHATE SYNTHASE"/>
    <property type="match status" value="1"/>
</dbReference>
<evidence type="ECO:0000256" key="3">
    <source>
        <dbReference type="ARBA" id="ARBA00022737"/>
    </source>
</evidence>
<accession>A0A7I8VWX9</accession>
<dbReference type="Gene3D" id="1.10.600.10">
    <property type="entry name" value="Farnesyl Diphosphate Synthase"/>
    <property type="match status" value="1"/>
</dbReference>
<evidence type="ECO:0000256" key="4">
    <source>
        <dbReference type="ARBA" id="ARBA00022842"/>
    </source>
</evidence>
<dbReference type="CDD" id="cd00685">
    <property type="entry name" value="Trans_IPPS_HT"/>
    <property type="match status" value="1"/>
</dbReference>
<dbReference type="EMBL" id="CAJFCJ010000012">
    <property type="protein sequence ID" value="CAD5120299.1"/>
    <property type="molecule type" value="Genomic_DNA"/>
</dbReference>
<dbReference type="InterPro" id="IPR000092">
    <property type="entry name" value="Polyprenyl_synt"/>
</dbReference>
<dbReference type="Proteomes" id="UP000549394">
    <property type="component" value="Unassembled WGS sequence"/>
</dbReference>
<dbReference type="GO" id="GO:0008299">
    <property type="term" value="P:isoprenoid biosynthetic process"/>
    <property type="evidence" value="ECO:0007669"/>
    <property type="project" value="InterPro"/>
</dbReference>
<protein>
    <submittedName>
        <fullName evidence="5">DgyrCDS8872</fullName>
    </submittedName>
</protein>
<proteinExistence type="predicted"/>
<dbReference type="Pfam" id="PF13855">
    <property type="entry name" value="LRR_8"/>
    <property type="match status" value="2"/>
</dbReference>
<reference evidence="5 6" key="1">
    <citation type="submission" date="2020-08" db="EMBL/GenBank/DDBJ databases">
        <authorList>
            <person name="Hejnol A."/>
        </authorList>
    </citation>
    <scope>NUCLEOTIDE SEQUENCE [LARGE SCALE GENOMIC DNA]</scope>
</reference>
<dbReference type="PRINTS" id="PR00019">
    <property type="entry name" value="LEURICHRPT"/>
</dbReference>
<dbReference type="PROSITE" id="PS00444">
    <property type="entry name" value="POLYPRENYL_SYNTHASE_2"/>
    <property type="match status" value="1"/>
</dbReference>
<dbReference type="SMART" id="SM00369">
    <property type="entry name" value="LRR_TYP"/>
    <property type="match status" value="6"/>
</dbReference>
<keyword evidence="4" id="KW-0460">Magnesium</keyword>
<sequence>MSLKELRLDSNFIWWLDSRAFYPTRKLSFLSLSHNDLRDLQPSVFVRLRYLKDLDLSNNRLPALFRKNLVGLRSLEHLDLSKNPLVLIVNGALKSLKSMVELHLAHTNLRTLHPEMFIGAKNVEWLDIRDSKIEELRPSVFKYLNNLKHLQVSGNLITSIDQCIVKNLSKLIDMDLRQNPLHCGCSLSWSTQKNMPHLLGECKTPRRRARSSVDYRGNYLGCRARRNIECDGENNRWMKKIPFNPKSHDDMVEEIVQAPYRHIATVPGKNIRNKLALAFNYWLQISEEKLTIISETAQMLHNASLIIDDIEDNSKLRRGVPVAHSIFGIPPAINSANYMYFASLEKAIELNHPEVPVIFTKQILELHRGQAMDIYWRDSYTCPTEDEYRTMVIVDLETGGLFGLAIGLMQLFSSNKSDLKPLLDNLGLFFQIRDDYANLSLNEYSKNKGFAEDLTEGKFSFPIIHSLNIDKNKSKIMNILRQRTEDIDVKKYCVQLIEDSGSFDYTIKVLKELEKQIIENIEKLGGNPLLLGLVNELSKMLN</sequence>
<dbReference type="InterPro" id="IPR032675">
    <property type="entry name" value="LRR_dom_sf"/>
</dbReference>
<evidence type="ECO:0000256" key="1">
    <source>
        <dbReference type="ARBA" id="ARBA00022614"/>
    </source>
</evidence>
<dbReference type="PANTHER" id="PTHR12001:SF44">
    <property type="entry name" value="GERANYLGERANYL PYROPHOSPHATE SYNTHASE"/>
    <property type="match status" value="1"/>
</dbReference>
<dbReference type="GO" id="GO:0004659">
    <property type="term" value="F:prenyltransferase activity"/>
    <property type="evidence" value="ECO:0007669"/>
    <property type="project" value="InterPro"/>
</dbReference>
<evidence type="ECO:0000313" key="6">
    <source>
        <dbReference type="Proteomes" id="UP000549394"/>
    </source>
</evidence>
<dbReference type="PROSITE" id="PS51450">
    <property type="entry name" value="LRR"/>
    <property type="match status" value="1"/>
</dbReference>
<keyword evidence="3" id="KW-0677">Repeat</keyword>
<dbReference type="SFLD" id="SFLDS00005">
    <property type="entry name" value="Isoprenoid_Synthase_Type_I"/>
    <property type="match status" value="1"/>
</dbReference>
<dbReference type="InterPro" id="IPR001611">
    <property type="entry name" value="Leu-rich_rpt"/>
</dbReference>
<dbReference type="SUPFAM" id="SSF52058">
    <property type="entry name" value="L domain-like"/>
    <property type="match status" value="1"/>
</dbReference>
<dbReference type="PROSITE" id="PS00723">
    <property type="entry name" value="POLYPRENYL_SYNTHASE_1"/>
    <property type="match status" value="1"/>
</dbReference>
<dbReference type="InterPro" id="IPR033749">
    <property type="entry name" value="Polyprenyl_synt_CS"/>
</dbReference>
<dbReference type="GO" id="GO:0046872">
    <property type="term" value="F:metal ion binding"/>
    <property type="evidence" value="ECO:0007669"/>
    <property type="project" value="UniProtKB-KW"/>
</dbReference>
<keyword evidence="6" id="KW-1185">Reference proteome</keyword>
<dbReference type="InterPro" id="IPR008949">
    <property type="entry name" value="Isoprenoid_synthase_dom_sf"/>
</dbReference>
<evidence type="ECO:0000313" key="5">
    <source>
        <dbReference type="EMBL" id="CAD5120299.1"/>
    </source>
</evidence>
<dbReference type="Gene3D" id="3.80.10.10">
    <property type="entry name" value="Ribonuclease Inhibitor"/>
    <property type="match status" value="1"/>
</dbReference>
<dbReference type="InterPro" id="IPR003591">
    <property type="entry name" value="Leu-rich_rpt_typical-subtyp"/>
</dbReference>
<organism evidence="5 6">
    <name type="scientific">Dimorphilus gyrociliatus</name>
    <dbReference type="NCBI Taxonomy" id="2664684"/>
    <lineage>
        <taxon>Eukaryota</taxon>
        <taxon>Metazoa</taxon>
        <taxon>Spiralia</taxon>
        <taxon>Lophotrochozoa</taxon>
        <taxon>Annelida</taxon>
        <taxon>Polychaeta</taxon>
        <taxon>Polychaeta incertae sedis</taxon>
        <taxon>Dinophilidae</taxon>
        <taxon>Dimorphilus</taxon>
    </lineage>
</organism>